<evidence type="ECO:0000256" key="3">
    <source>
        <dbReference type="HAMAP-Rule" id="MF_00359"/>
    </source>
</evidence>
<dbReference type="AlphaFoldDB" id="A0A832YXQ9"/>
<proteinExistence type="inferred from homology"/>
<dbReference type="HAMAP" id="MF_00359">
    <property type="entry name" value="Ribosomal_eS1"/>
    <property type="match status" value="1"/>
</dbReference>
<protein>
    <recommendedName>
        <fullName evidence="3">Small ribosomal subunit protein eS1</fullName>
    </recommendedName>
</protein>
<reference evidence="5" key="1">
    <citation type="journal article" date="2020" name="ISME J.">
        <title>Gammaproteobacteria mediating utilization of methyl-, sulfur- and petroleum organic compounds in deep ocean hydrothermal plumes.</title>
        <authorList>
            <person name="Zhou Z."/>
            <person name="Liu Y."/>
            <person name="Pan J."/>
            <person name="Cron B.R."/>
            <person name="Toner B.M."/>
            <person name="Anantharaman K."/>
            <person name="Breier J.A."/>
            <person name="Dick G.J."/>
            <person name="Li M."/>
        </authorList>
    </citation>
    <scope>NUCLEOTIDE SEQUENCE</scope>
    <source>
        <strain evidence="5">SZUA-1435</strain>
    </source>
</reference>
<evidence type="ECO:0000313" key="5">
    <source>
        <dbReference type="EMBL" id="HIP56487.1"/>
    </source>
</evidence>
<dbReference type="EMBL" id="DQTV01000007">
    <property type="protein sequence ID" value="HIP56487.1"/>
    <property type="molecule type" value="Genomic_DNA"/>
</dbReference>
<dbReference type="PROSITE" id="PS01191">
    <property type="entry name" value="RIBOSOMAL_S3AE"/>
    <property type="match status" value="1"/>
</dbReference>
<dbReference type="GO" id="GO:1990904">
    <property type="term" value="C:ribonucleoprotein complex"/>
    <property type="evidence" value="ECO:0007669"/>
    <property type="project" value="UniProtKB-KW"/>
</dbReference>
<dbReference type="SMART" id="SM01397">
    <property type="entry name" value="Ribosomal_S3Ae"/>
    <property type="match status" value="1"/>
</dbReference>
<dbReference type="Proteomes" id="UP000605805">
    <property type="component" value="Unassembled WGS sequence"/>
</dbReference>
<dbReference type="Pfam" id="PF01015">
    <property type="entry name" value="Ribosomal_S3Ae"/>
    <property type="match status" value="1"/>
</dbReference>
<organism evidence="5 6">
    <name type="scientific">Ignisphaera aggregans</name>
    <dbReference type="NCBI Taxonomy" id="334771"/>
    <lineage>
        <taxon>Archaea</taxon>
        <taxon>Thermoproteota</taxon>
        <taxon>Thermoprotei</taxon>
        <taxon>Desulfurococcales</taxon>
        <taxon>Desulfurococcaceae</taxon>
        <taxon>Ignisphaera</taxon>
    </lineage>
</organism>
<sequence>MSKAQKFRLTGKERWRLKKWYTVLAPPVFGSIPIATTPADEPWKLLGRVIETTLYDLTGDITQVHVHLYFQIWKVEGETAYTRFKGHELARDYVRSLTRRKSSKIAAIVNVMTKDGYKLRVTSIAWTTYRCKTSQKRAIRKIMMDLVTKTAAEKTLDELIVAMIFGELSQAIFNEAKKIYPLRKVEIYKSKLIAVPTPEGLKKAVIVPRPGLLEAPYGTTL</sequence>
<keyword evidence="1 3" id="KW-0689">Ribosomal protein</keyword>
<dbReference type="InterPro" id="IPR018281">
    <property type="entry name" value="Ribosomal_eS1_CS"/>
</dbReference>
<dbReference type="NCBIfam" id="NF003142">
    <property type="entry name" value="PRK04057.1"/>
    <property type="match status" value="1"/>
</dbReference>
<comment type="caution">
    <text evidence="5">The sequence shown here is derived from an EMBL/GenBank/DDBJ whole genome shotgun (WGS) entry which is preliminary data.</text>
</comment>
<accession>A0A832YXQ9</accession>
<comment type="similarity">
    <text evidence="3 4">Belongs to the eukaryotic ribosomal protein eS1 family.</text>
</comment>
<evidence type="ECO:0000256" key="2">
    <source>
        <dbReference type="ARBA" id="ARBA00023274"/>
    </source>
</evidence>
<dbReference type="GO" id="GO:0006412">
    <property type="term" value="P:translation"/>
    <property type="evidence" value="ECO:0007669"/>
    <property type="project" value="UniProtKB-UniRule"/>
</dbReference>
<evidence type="ECO:0000256" key="4">
    <source>
        <dbReference type="RuleBase" id="RU000668"/>
    </source>
</evidence>
<dbReference type="GO" id="GO:0005840">
    <property type="term" value="C:ribosome"/>
    <property type="evidence" value="ECO:0007669"/>
    <property type="project" value="UniProtKB-KW"/>
</dbReference>
<evidence type="ECO:0000256" key="1">
    <source>
        <dbReference type="ARBA" id="ARBA00022980"/>
    </source>
</evidence>
<dbReference type="InterPro" id="IPR030838">
    <property type="entry name" value="Ribosomal_eS1_arc"/>
</dbReference>
<dbReference type="PANTHER" id="PTHR11830">
    <property type="entry name" value="40S RIBOSOMAL PROTEIN S3A"/>
    <property type="match status" value="1"/>
</dbReference>
<dbReference type="GO" id="GO:0003735">
    <property type="term" value="F:structural constituent of ribosome"/>
    <property type="evidence" value="ECO:0007669"/>
    <property type="project" value="InterPro"/>
</dbReference>
<keyword evidence="2 3" id="KW-0687">Ribonucleoprotein</keyword>
<evidence type="ECO:0000313" key="6">
    <source>
        <dbReference type="Proteomes" id="UP000605805"/>
    </source>
</evidence>
<name>A0A832YXQ9_9CREN</name>
<gene>
    <name evidence="3" type="primary">rps3ae</name>
    <name evidence="5" type="ORF">EYH02_00220</name>
</gene>
<dbReference type="InterPro" id="IPR001593">
    <property type="entry name" value="Ribosomal_eS1"/>
</dbReference>